<proteinExistence type="predicted"/>
<organism evidence="1 2">
    <name type="scientific">Eumeta variegata</name>
    <name type="common">Bagworm moth</name>
    <name type="synonym">Eumeta japonica</name>
    <dbReference type="NCBI Taxonomy" id="151549"/>
    <lineage>
        <taxon>Eukaryota</taxon>
        <taxon>Metazoa</taxon>
        <taxon>Ecdysozoa</taxon>
        <taxon>Arthropoda</taxon>
        <taxon>Hexapoda</taxon>
        <taxon>Insecta</taxon>
        <taxon>Pterygota</taxon>
        <taxon>Neoptera</taxon>
        <taxon>Endopterygota</taxon>
        <taxon>Lepidoptera</taxon>
        <taxon>Glossata</taxon>
        <taxon>Ditrysia</taxon>
        <taxon>Tineoidea</taxon>
        <taxon>Psychidae</taxon>
        <taxon>Oiketicinae</taxon>
        <taxon>Eumeta</taxon>
    </lineage>
</organism>
<gene>
    <name evidence="1" type="ORF">EVAR_3936_1</name>
</gene>
<evidence type="ECO:0000313" key="2">
    <source>
        <dbReference type="Proteomes" id="UP000299102"/>
    </source>
</evidence>
<reference evidence="1 2" key="1">
    <citation type="journal article" date="2019" name="Commun. Biol.">
        <title>The bagworm genome reveals a unique fibroin gene that provides high tensile strength.</title>
        <authorList>
            <person name="Kono N."/>
            <person name="Nakamura H."/>
            <person name="Ohtoshi R."/>
            <person name="Tomita M."/>
            <person name="Numata K."/>
            <person name="Arakawa K."/>
        </authorList>
    </citation>
    <scope>NUCLEOTIDE SEQUENCE [LARGE SCALE GENOMIC DNA]</scope>
</reference>
<name>A0A4C1STR0_EUMVA</name>
<keyword evidence="2" id="KW-1185">Reference proteome</keyword>
<comment type="caution">
    <text evidence="1">The sequence shown here is derived from an EMBL/GenBank/DDBJ whole genome shotgun (WGS) entry which is preliminary data.</text>
</comment>
<accession>A0A4C1STR0</accession>
<sequence length="245" mass="27219">MKKKEKAALVLIKLIKTNETTGRCITHKGTGGCAGERSVGFAKQRESGDRRGQLGPHPEEVKAIRMTSTRSRVNRDFSCVNTEERCPLSDVQKSGKVVIGRDRQQRCAKMCRLNSKLNRELDCGWSNLRLAAALVNGGMISQYADGLHVLNSEPNTAFVCRSGAAIDALTAYHNSLDTEILYKKFVKVLYYKRTLDLHNDLLKLILVQKQIPESNETGAPHTRHGMHNILLPLLETNASTPHSLS</sequence>
<evidence type="ECO:0000313" key="1">
    <source>
        <dbReference type="EMBL" id="GBP04590.1"/>
    </source>
</evidence>
<protein>
    <submittedName>
        <fullName evidence="1">Uncharacterized protein</fullName>
    </submittedName>
</protein>
<dbReference type="AlphaFoldDB" id="A0A4C1STR0"/>
<dbReference type="Proteomes" id="UP000299102">
    <property type="component" value="Unassembled WGS sequence"/>
</dbReference>
<dbReference type="EMBL" id="BGZK01000014">
    <property type="protein sequence ID" value="GBP04590.1"/>
    <property type="molecule type" value="Genomic_DNA"/>
</dbReference>